<dbReference type="GO" id="GO:0030332">
    <property type="term" value="F:cyclin binding"/>
    <property type="evidence" value="ECO:0007669"/>
    <property type="project" value="TreeGrafter"/>
</dbReference>
<dbReference type="PROSITE" id="PS50011">
    <property type="entry name" value="PROTEIN_KINASE_DOM"/>
    <property type="match status" value="1"/>
</dbReference>
<dbReference type="SUPFAM" id="SSF56112">
    <property type="entry name" value="Protein kinase-like (PK-like)"/>
    <property type="match status" value="1"/>
</dbReference>
<evidence type="ECO:0000256" key="3">
    <source>
        <dbReference type="ARBA" id="ARBA00022527"/>
    </source>
</evidence>
<dbReference type="GO" id="GO:0010468">
    <property type="term" value="P:regulation of gene expression"/>
    <property type="evidence" value="ECO:0007669"/>
    <property type="project" value="TreeGrafter"/>
</dbReference>
<evidence type="ECO:0000256" key="5">
    <source>
        <dbReference type="ARBA" id="ARBA00022741"/>
    </source>
</evidence>
<evidence type="ECO:0000313" key="9">
    <source>
        <dbReference type="EMBL" id="QBK90212.1"/>
    </source>
</evidence>
<dbReference type="Gene3D" id="1.10.510.10">
    <property type="entry name" value="Transferase(Phosphotransferase) domain 1"/>
    <property type="match status" value="1"/>
</dbReference>
<evidence type="ECO:0000256" key="4">
    <source>
        <dbReference type="ARBA" id="ARBA00022679"/>
    </source>
</evidence>
<evidence type="ECO:0000259" key="8">
    <source>
        <dbReference type="PROSITE" id="PS50011"/>
    </source>
</evidence>
<dbReference type="InterPro" id="IPR036915">
    <property type="entry name" value="Cyclin-like_sf"/>
</dbReference>
<organism evidence="9">
    <name type="scientific">Pithovirus LCPAC102</name>
    <dbReference type="NCBI Taxonomy" id="2506587"/>
    <lineage>
        <taxon>Viruses</taxon>
        <taxon>Pithoviruses</taxon>
    </lineage>
</organism>
<keyword evidence="4" id="KW-0808">Transferase</keyword>
<dbReference type="GO" id="GO:0004693">
    <property type="term" value="F:cyclin-dependent protein serine/threonine kinase activity"/>
    <property type="evidence" value="ECO:0007669"/>
    <property type="project" value="UniProtKB-EC"/>
</dbReference>
<comment type="similarity">
    <text evidence="1">Belongs to the protein kinase superfamily. CMGC Ser/Thr protein kinase family. CDC2/CDKX subfamily.</text>
</comment>
<dbReference type="EC" id="2.7.11.22" evidence="2"/>
<dbReference type="GO" id="GO:0005524">
    <property type="term" value="F:ATP binding"/>
    <property type="evidence" value="ECO:0007669"/>
    <property type="project" value="UniProtKB-KW"/>
</dbReference>
<feature type="domain" description="Protein kinase" evidence="8">
    <location>
        <begin position="460"/>
        <end position="745"/>
    </location>
</feature>
<dbReference type="EMBL" id="MK500469">
    <property type="protein sequence ID" value="QBK90212.1"/>
    <property type="molecule type" value="Genomic_DNA"/>
</dbReference>
<keyword evidence="6 9" id="KW-0418">Kinase</keyword>
<keyword evidence="3 9" id="KW-0723">Serine/threonine-protein kinase</keyword>
<dbReference type="GO" id="GO:0000307">
    <property type="term" value="C:cyclin-dependent protein kinase holoenzyme complex"/>
    <property type="evidence" value="ECO:0007669"/>
    <property type="project" value="TreeGrafter"/>
</dbReference>
<dbReference type="InterPro" id="IPR004367">
    <property type="entry name" value="Cyclin_C-dom"/>
</dbReference>
<keyword evidence="7" id="KW-0067">ATP-binding</keyword>
<evidence type="ECO:0000256" key="7">
    <source>
        <dbReference type="ARBA" id="ARBA00022840"/>
    </source>
</evidence>
<keyword evidence="5" id="KW-0547">Nucleotide-binding</keyword>
<name>A0A481Z340_9VIRU</name>
<dbReference type="Gene3D" id="3.30.200.20">
    <property type="entry name" value="Phosphorylase Kinase, domain 1"/>
    <property type="match status" value="1"/>
</dbReference>
<dbReference type="FunFam" id="1.10.510.10:FF:000624">
    <property type="entry name" value="Mitogen-activated protein kinase"/>
    <property type="match status" value="1"/>
</dbReference>
<accession>A0A481Z340</accession>
<dbReference type="PANTHER" id="PTHR24056">
    <property type="entry name" value="CELL DIVISION PROTEIN KINASE"/>
    <property type="match status" value="1"/>
</dbReference>
<proteinExistence type="inferred from homology"/>
<evidence type="ECO:0000256" key="6">
    <source>
        <dbReference type="ARBA" id="ARBA00022777"/>
    </source>
</evidence>
<dbReference type="Pfam" id="PF02984">
    <property type="entry name" value="Cyclin_C"/>
    <property type="match status" value="1"/>
</dbReference>
<dbReference type="SUPFAM" id="SSF47954">
    <property type="entry name" value="Cyclin-like"/>
    <property type="match status" value="2"/>
</dbReference>
<gene>
    <name evidence="9" type="ORF">LCPAC102_01250</name>
</gene>
<dbReference type="Gene3D" id="1.10.472.10">
    <property type="entry name" value="Cyclin-like"/>
    <property type="match status" value="2"/>
</dbReference>
<protein>
    <recommendedName>
        <fullName evidence="2">cyclin-dependent kinase</fullName>
        <ecNumber evidence="2">2.7.11.22</ecNumber>
    </recommendedName>
</protein>
<dbReference type="PANTHER" id="PTHR24056:SF254">
    <property type="entry name" value="CYCLIN-DEPENDENT KINASE 2"/>
    <property type="match status" value="1"/>
</dbReference>
<dbReference type="SMART" id="SM00220">
    <property type="entry name" value="S_TKc"/>
    <property type="match status" value="1"/>
</dbReference>
<reference evidence="9" key="1">
    <citation type="journal article" date="2019" name="MBio">
        <title>Virus Genomes from Deep Sea Sediments Expand the Ocean Megavirome and Support Independent Origins of Viral Gigantism.</title>
        <authorList>
            <person name="Backstrom D."/>
            <person name="Yutin N."/>
            <person name="Jorgensen S.L."/>
            <person name="Dharamshi J."/>
            <person name="Homa F."/>
            <person name="Zaremba-Niedwiedzka K."/>
            <person name="Spang A."/>
            <person name="Wolf Y.I."/>
            <person name="Koonin E.V."/>
            <person name="Ettema T.J."/>
        </authorList>
    </citation>
    <scope>NUCLEOTIDE SEQUENCE</scope>
</reference>
<dbReference type="GO" id="GO:0007165">
    <property type="term" value="P:signal transduction"/>
    <property type="evidence" value="ECO:0007669"/>
    <property type="project" value="TreeGrafter"/>
</dbReference>
<dbReference type="InterPro" id="IPR008271">
    <property type="entry name" value="Ser/Thr_kinase_AS"/>
</dbReference>
<dbReference type="InterPro" id="IPR000719">
    <property type="entry name" value="Prot_kinase_dom"/>
</dbReference>
<dbReference type="InterPro" id="IPR011009">
    <property type="entry name" value="Kinase-like_dom_sf"/>
</dbReference>
<dbReference type="InterPro" id="IPR050108">
    <property type="entry name" value="CDK"/>
</dbReference>
<dbReference type="PROSITE" id="PS00108">
    <property type="entry name" value="PROTEIN_KINASE_ST"/>
    <property type="match status" value="1"/>
</dbReference>
<dbReference type="Pfam" id="PF00069">
    <property type="entry name" value="Pkinase"/>
    <property type="match status" value="1"/>
</dbReference>
<evidence type="ECO:0000256" key="2">
    <source>
        <dbReference type="ARBA" id="ARBA00012425"/>
    </source>
</evidence>
<evidence type="ECO:0000256" key="1">
    <source>
        <dbReference type="ARBA" id="ARBA00006485"/>
    </source>
</evidence>
<sequence>MNKYIISIINEYIFNISEHLKNSIIQYYNKLGIDNNISIVDILKSVIIYKGPYINDTNLINNSNIYLINIKINSNIKHNNKYRQLENIIIQEINIINNYIYLLSIDSIKYSKLYYPSSLENIKVSPYSTNINVINNEIFTHIYIIIDPVYNHLNIIKNYKILEITGILSSTDVLKYISNKDNMWIQIIHALDKIIGDDNPTVLFLAISYFNNIIDEYISRNLNEEYILNKYGIACLILAIKMESIYNLHITELLEKIISMNIDIFSNISIEDINEIKLLEKKCYDILNHRLIHPTTMIFYNFIVTQLKYIKSDISINTLEINYIKFLLFIINGNTSMNIYNPSIIAVSCIYLGRWQFSKNWDDDYSYISGYTATDIFICCNIISFLINNLILIYTDITQLPDIGKNLALKKYIKYLERVFDINILLWTPFEYTKYNLRSTKIYKRQYNNNIDLTISLNDITILNKLGGGSYGVVYKSNYKNKTNALKIAYCNNGDIGIDKSILREISILKFISNPYIINIIDVVYNLNENDDINVDDNCYGFMMNIMDTDLHHLLKTYRESNTHIDMHIIQKFTHQLLQGINYLHNNSILHRDLKPINILIKNGNLKIADLGLGRSMVYDDNRYTFDVVTLWYRAPELLIGKKIYGFKIDMWSCGCIIGEMRLLNPLFPGGSELSVLSLIIKFLGTDKFKELQLSKLITDDVPPKDLNILFGLNDIVFIQLLKGLLEPNPNNRYSSHDALLSPWISVI</sequence>